<evidence type="ECO:0000256" key="14">
    <source>
        <dbReference type="ARBA" id="ARBA00060347"/>
    </source>
</evidence>
<dbReference type="CTD" id="6649"/>
<dbReference type="PROSITE" id="PS00087">
    <property type="entry name" value="SOD_CU_ZN_1"/>
    <property type="match status" value="1"/>
</dbReference>
<dbReference type="PANTHER" id="PTHR10003">
    <property type="entry name" value="SUPEROXIDE DISMUTASE CU-ZN -RELATED"/>
    <property type="match status" value="1"/>
</dbReference>
<evidence type="ECO:0000256" key="2">
    <source>
        <dbReference type="ARBA" id="ARBA00004601"/>
    </source>
</evidence>
<dbReference type="GO" id="GO:0005507">
    <property type="term" value="F:copper ion binding"/>
    <property type="evidence" value="ECO:0007669"/>
    <property type="project" value="InterPro"/>
</dbReference>
<dbReference type="GO" id="GO:0005794">
    <property type="term" value="C:Golgi apparatus"/>
    <property type="evidence" value="ECO:0007669"/>
    <property type="project" value="UniProtKB-SubCell"/>
</dbReference>
<dbReference type="InterPro" id="IPR001424">
    <property type="entry name" value="SOD_Cu_Zn_dom"/>
</dbReference>
<keyword evidence="9 15" id="KW-0560">Oxidoreductase</keyword>
<dbReference type="PRINTS" id="PR00068">
    <property type="entry name" value="CUZNDISMTASE"/>
</dbReference>
<dbReference type="Proteomes" id="UP000515202">
    <property type="component" value="Unplaced"/>
</dbReference>
<dbReference type="RefSeq" id="XP_011363569.1">
    <property type="nucleotide sequence ID" value="XM_011365267.2"/>
</dbReference>
<dbReference type="OMA" id="DGSLWKY"/>
<evidence type="ECO:0000256" key="15">
    <source>
        <dbReference type="RuleBase" id="RU000393"/>
    </source>
</evidence>
<feature type="signal peptide" evidence="16">
    <location>
        <begin position="1"/>
        <end position="18"/>
    </location>
</feature>
<comment type="cofactor">
    <cofactor evidence="15">
        <name>Cu cation</name>
        <dbReference type="ChEBI" id="CHEBI:23378"/>
    </cofactor>
    <text evidence="15">Binds 1 copper ion per subunit.</text>
</comment>
<comment type="function">
    <text evidence="14">Protect the extracellular space from toxic effect of reactive oxygen intermediates by converting superoxide radicals into hydrogen peroxide and oxygen.</text>
</comment>
<dbReference type="RefSeq" id="XP_039694005.1">
    <property type="nucleotide sequence ID" value="XM_039838071.1"/>
</dbReference>
<reference evidence="19 20" key="1">
    <citation type="submission" date="2025-04" db="UniProtKB">
        <authorList>
            <consortium name="RefSeq"/>
        </authorList>
    </citation>
    <scope>IDENTIFICATION</scope>
    <source>
        <tissue evidence="19 20">Kidney</tissue>
    </source>
</reference>
<dbReference type="InterPro" id="IPR024134">
    <property type="entry name" value="SOD_Cu/Zn_/chaperone"/>
</dbReference>
<keyword evidence="12" id="KW-1015">Disulfide bond</keyword>
<comment type="cofactor">
    <cofactor evidence="15">
        <name>Zn(2+)</name>
        <dbReference type="ChEBI" id="CHEBI:29105"/>
    </cofactor>
    <text evidence="15">Binds 1 zinc ion per subunit.</text>
</comment>
<organism evidence="18 21">
    <name type="scientific">Pteropus vampyrus</name>
    <name type="common">Large flying fox</name>
    <dbReference type="NCBI Taxonomy" id="132908"/>
    <lineage>
        <taxon>Eukaryota</taxon>
        <taxon>Metazoa</taxon>
        <taxon>Chordata</taxon>
        <taxon>Craniata</taxon>
        <taxon>Vertebrata</taxon>
        <taxon>Euteleostomi</taxon>
        <taxon>Mammalia</taxon>
        <taxon>Eutheria</taxon>
        <taxon>Laurasiatheria</taxon>
        <taxon>Chiroptera</taxon>
        <taxon>Yinpterochiroptera</taxon>
        <taxon>Pteropodoidea</taxon>
        <taxon>Pteropodidae</taxon>
        <taxon>Pteropodinae</taxon>
        <taxon>Pteropus</taxon>
    </lineage>
</organism>
<sequence>MLSLLCACLLLVACASEGSFDMEDQIRDIHAKVMEIWQEMTGGRAVRGSSADPTLHAACEVRPSASLDASEPQVTGRVLFRQLAPGARLEAFFALEGFPAEPNVSSRAIHVHQFGDMSQGCESTGPHYNPLAVQHPQHPGDFGNFVVRDGSLWKHRAGLAASLSGPHSIVGRAVVVHAGEDDMGRGGNAASLENGNAGRRLACCVVGLCGPAPWERQAQEHAERKKQRWARACQAA</sequence>
<evidence type="ECO:0000256" key="16">
    <source>
        <dbReference type="SAM" id="SignalP"/>
    </source>
</evidence>
<keyword evidence="8" id="KW-0049">Antioxidant</keyword>
<evidence type="ECO:0000256" key="9">
    <source>
        <dbReference type="ARBA" id="ARBA00023002"/>
    </source>
</evidence>
<proteinExistence type="inferred from homology"/>
<keyword evidence="6 16" id="KW-0732">Signal</keyword>
<keyword evidence="10 15" id="KW-0186">Copper</keyword>
<dbReference type="FunFam" id="2.60.40.200:FF:000008">
    <property type="entry name" value="Superoxide dismutase [Cu-Zn]"/>
    <property type="match status" value="1"/>
</dbReference>
<accession>A0A6P3QEB9</accession>
<keyword evidence="13" id="KW-0325">Glycoprotein</keyword>
<dbReference type="GO" id="GO:0005615">
    <property type="term" value="C:extracellular space"/>
    <property type="evidence" value="ECO:0007669"/>
    <property type="project" value="Ensembl"/>
</dbReference>
<dbReference type="RefSeq" id="XP_011363548.1">
    <property type="nucleotide sequence ID" value="XM_011365246.2"/>
</dbReference>
<dbReference type="AlphaFoldDB" id="A0A6P3QEB9"/>
<dbReference type="InterPro" id="IPR036423">
    <property type="entry name" value="SOD-like_Cu/Zn_dom_sf"/>
</dbReference>
<evidence type="ECO:0000313" key="19">
    <source>
        <dbReference type="RefSeq" id="XP_011363548.1"/>
    </source>
</evidence>
<feature type="domain" description="Superoxide dismutase copper/zinc binding" evidence="17">
    <location>
        <begin position="74"/>
        <end position="206"/>
    </location>
</feature>
<comment type="similarity">
    <text evidence="3 15">Belongs to the Cu-Zn superoxide dismutase family.</text>
</comment>
<feature type="chain" id="PRO_5044646352" description="Superoxide dismutase [Cu-Zn]" evidence="16">
    <location>
        <begin position="19"/>
        <end position="236"/>
    </location>
</feature>
<dbReference type="GO" id="GO:0004784">
    <property type="term" value="F:superoxide dismutase activity"/>
    <property type="evidence" value="ECO:0007669"/>
    <property type="project" value="UniProtKB-EC"/>
</dbReference>
<evidence type="ECO:0000256" key="4">
    <source>
        <dbReference type="ARBA" id="ARBA00022525"/>
    </source>
</evidence>
<evidence type="ECO:0000256" key="12">
    <source>
        <dbReference type="ARBA" id="ARBA00023157"/>
    </source>
</evidence>
<name>A0A6P3QEB9_PTEVA</name>
<dbReference type="OrthoDB" id="666972at2759"/>
<dbReference type="Gene3D" id="2.60.40.200">
    <property type="entry name" value="Superoxide dismutase, copper/zinc binding domain"/>
    <property type="match status" value="1"/>
</dbReference>
<dbReference type="GeneID" id="120582779"/>
<dbReference type="Pfam" id="PF00080">
    <property type="entry name" value="Sod_Cu"/>
    <property type="match status" value="1"/>
</dbReference>
<dbReference type="PROSITE" id="PS00332">
    <property type="entry name" value="SOD_CU_ZN_2"/>
    <property type="match status" value="1"/>
</dbReference>
<evidence type="ECO:0000256" key="13">
    <source>
        <dbReference type="ARBA" id="ARBA00023180"/>
    </source>
</evidence>
<evidence type="ECO:0000256" key="1">
    <source>
        <dbReference type="ARBA" id="ARBA00004239"/>
    </source>
</evidence>
<dbReference type="RefSeq" id="XP_011363559.1">
    <property type="nucleotide sequence ID" value="XM_011365257.2"/>
</dbReference>
<keyword evidence="11" id="KW-0333">Golgi apparatus</keyword>
<keyword evidence="4" id="KW-0964">Secreted</keyword>
<evidence type="ECO:0000256" key="7">
    <source>
        <dbReference type="ARBA" id="ARBA00022833"/>
    </source>
</evidence>
<keyword evidence="7 15" id="KW-0862">Zinc</keyword>
<gene>
    <name evidence="19 20 21" type="primary">SOD3</name>
</gene>
<evidence type="ECO:0000256" key="5">
    <source>
        <dbReference type="ARBA" id="ARBA00022723"/>
    </source>
</evidence>
<protein>
    <recommendedName>
        <fullName evidence="15">Superoxide dismutase [Cu-Zn]</fullName>
        <ecNumber evidence="15">1.15.1.1</ecNumber>
    </recommendedName>
</protein>
<dbReference type="GeneID" id="105295542"/>
<keyword evidence="18" id="KW-1185">Reference proteome</keyword>
<dbReference type="GeneTree" id="ENSGT00940000162224"/>
<dbReference type="KEGG" id="pvp:105295542"/>
<evidence type="ECO:0000256" key="10">
    <source>
        <dbReference type="ARBA" id="ARBA00023008"/>
    </source>
</evidence>
<comment type="catalytic activity">
    <reaction evidence="15">
        <text>2 superoxide + 2 H(+) = H2O2 + O2</text>
        <dbReference type="Rhea" id="RHEA:20696"/>
        <dbReference type="ChEBI" id="CHEBI:15378"/>
        <dbReference type="ChEBI" id="CHEBI:15379"/>
        <dbReference type="ChEBI" id="CHEBI:16240"/>
        <dbReference type="ChEBI" id="CHEBI:18421"/>
        <dbReference type="EC" id="1.15.1.1"/>
    </reaction>
</comment>
<evidence type="ECO:0000256" key="6">
    <source>
        <dbReference type="ARBA" id="ARBA00022729"/>
    </source>
</evidence>
<comment type="subcellular location">
    <subcellularLocation>
        <location evidence="2">Golgi apparatus</location>
        <location evidence="2">trans-Golgi network</location>
    </subcellularLocation>
    <subcellularLocation>
        <location evidence="1">Secreted</location>
        <location evidence="1">Extracellular space</location>
    </subcellularLocation>
</comment>
<dbReference type="SUPFAM" id="SSF49329">
    <property type="entry name" value="Cu,Zn superoxide dismutase-like"/>
    <property type="match status" value="1"/>
</dbReference>
<evidence type="ECO:0000256" key="11">
    <source>
        <dbReference type="ARBA" id="ARBA00023034"/>
    </source>
</evidence>
<comment type="function">
    <text evidence="15">Destroys radicals which are normally produced within the cells and which are toxic to biological systems.</text>
</comment>
<evidence type="ECO:0000313" key="18">
    <source>
        <dbReference type="Proteomes" id="UP000515202"/>
    </source>
</evidence>
<dbReference type="CDD" id="cd00305">
    <property type="entry name" value="Cu-Zn_Superoxide_Dismutase"/>
    <property type="match status" value="1"/>
</dbReference>
<evidence type="ECO:0000256" key="3">
    <source>
        <dbReference type="ARBA" id="ARBA00010457"/>
    </source>
</evidence>
<dbReference type="EC" id="1.15.1.1" evidence="15"/>
<evidence type="ECO:0000313" key="21">
    <source>
        <dbReference type="RefSeq" id="XP_011363569.1"/>
    </source>
</evidence>
<keyword evidence="5 15" id="KW-0479">Metal-binding</keyword>
<evidence type="ECO:0000259" key="17">
    <source>
        <dbReference type="Pfam" id="PF00080"/>
    </source>
</evidence>
<evidence type="ECO:0000256" key="8">
    <source>
        <dbReference type="ARBA" id="ARBA00022862"/>
    </source>
</evidence>
<evidence type="ECO:0000313" key="20">
    <source>
        <dbReference type="RefSeq" id="XP_011363559.1"/>
    </source>
</evidence>
<dbReference type="InterPro" id="IPR018152">
    <property type="entry name" value="SOD_Cu/Zn_BS"/>
</dbReference>